<dbReference type="RefSeq" id="WP_255895970.1">
    <property type="nucleotide sequence ID" value="NZ_JAMZEG020000002.1"/>
</dbReference>
<dbReference type="InterPro" id="IPR038068">
    <property type="entry name" value="YcgL-like_sf"/>
</dbReference>
<accession>A0ABT5WF96</accession>
<reference evidence="3" key="1">
    <citation type="submission" date="2023-01" db="EMBL/GenBank/DDBJ databases">
        <title>Psychroserpens sp. MSW6 and Marinomonas sp. RSW2, isolated from seawater.</title>
        <authorList>
            <person name="Kristyanto S."/>
            <person name="Jung J."/>
            <person name="Kim J.M."/>
            <person name="Jeon C.O."/>
        </authorList>
    </citation>
    <scope>NUCLEOTIDE SEQUENCE</scope>
    <source>
        <strain evidence="3">RSW2</strain>
    </source>
</reference>
<dbReference type="EMBL" id="JAMZEG020000002">
    <property type="protein sequence ID" value="MDE8603489.1"/>
    <property type="molecule type" value="Genomic_DNA"/>
</dbReference>
<dbReference type="InterPro" id="IPR027354">
    <property type="entry name" value="YcgL_dom"/>
</dbReference>
<keyword evidence="4" id="KW-1185">Reference proteome</keyword>
<dbReference type="Gene3D" id="3.10.510.20">
    <property type="entry name" value="YcgL domain"/>
    <property type="match status" value="1"/>
</dbReference>
<dbReference type="PANTHER" id="PTHR38109:SF1">
    <property type="entry name" value="PROTEIN YCGL"/>
    <property type="match status" value="1"/>
</dbReference>
<dbReference type="Proteomes" id="UP001139522">
    <property type="component" value="Unassembled WGS sequence"/>
</dbReference>
<comment type="caution">
    <text evidence="3">The sequence shown here is derived from an EMBL/GenBank/DDBJ whole genome shotgun (WGS) entry which is preliminary data.</text>
</comment>
<dbReference type="HAMAP" id="MF_01866">
    <property type="entry name" value="UPF0745"/>
    <property type="match status" value="1"/>
</dbReference>
<sequence length="97" mass="11116">MKQHLIVQVFRSSKHDGMYLYVEKSLGLKDIPEELMTRFGKGISAMVVLLTAESKLARANPENVIKGIREKGFYLQLPPVKEEYLLDLYKTPTQAVY</sequence>
<evidence type="ECO:0000256" key="1">
    <source>
        <dbReference type="HAMAP-Rule" id="MF_01866"/>
    </source>
</evidence>
<dbReference type="PROSITE" id="PS51648">
    <property type="entry name" value="YCGL"/>
    <property type="match status" value="1"/>
</dbReference>
<name>A0ABT5WF96_9GAMM</name>
<dbReference type="PANTHER" id="PTHR38109">
    <property type="entry name" value="PROTEIN YCGL"/>
    <property type="match status" value="1"/>
</dbReference>
<feature type="domain" description="YcgL" evidence="2">
    <location>
        <begin position="5"/>
        <end position="90"/>
    </location>
</feature>
<evidence type="ECO:0000313" key="3">
    <source>
        <dbReference type="EMBL" id="MDE8603489.1"/>
    </source>
</evidence>
<protein>
    <recommendedName>
        <fullName evidence="1">YcgL domain-containing protein M3I01_011260</fullName>
    </recommendedName>
</protein>
<evidence type="ECO:0000259" key="2">
    <source>
        <dbReference type="PROSITE" id="PS51648"/>
    </source>
</evidence>
<dbReference type="SUPFAM" id="SSF160191">
    <property type="entry name" value="YcgL-like"/>
    <property type="match status" value="1"/>
</dbReference>
<dbReference type="Pfam" id="PF05166">
    <property type="entry name" value="YcgL"/>
    <property type="match status" value="1"/>
</dbReference>
<gene>
    <name evidence="3" type="ORF">M3I01_011260</name>
</gene>
<proteinExistence type="inferred from homology"/>
<evidence type="ECO:0000313" key="4">
    <source>
        <dbReference type="Proteomes" id="UP001139522"/>
    </source>
</evidence>
<organism evidence="3 4">
    <name type="scientific">Marinomonas maritima</name>
    <dbReference type="NCBI Taxonomy" id="2940935"/>
    <lineage>
        <taxon>Bacteria</taxon>
        <taxon>Pseudomonadati</taxon>
        <taxon>Pseudomonadota</taxon>
        <taxon>Gammaproteobacteria</taxon>
        <taxon>Oceanospirillales</taxon>
        <taxon>Oceanospirillaceae</taxon>
        <taxon>Marinomonas</taxon>
    </lineage>
</organism>